<keyword evidence="2" id="KW-1185">Reference proteome</keyword>
<sequence>MAPSKTNPPPPPDRHFYTPLPPQPPQDQTFAILPYFYSPTSRRNWRIIVTLSLLLLAALVYIFWPSDPAVKIERLHLTHIQVHTKPCICLDISMNVTLKVQNVDIYSMDYKTVDVAVGYRGKRLGHVKSHHGHVRALGSSYVEAELELEGVKVLSDVVFLLEDLARGVVPIDTVTEVSGQLGIFFFGFPLKTKVSCEVLVNTTSQTIARQNCYRAERFRVFPGPVMCTN</sequence>
<proteinExistence type="predicted"/>
<protein>
    <submittedName>
        <fullName evidence="1">Uncharacterized protein</fullName>
    </submittedName>
</protein>
<dbReference type="EMBL" id="CM047750">
    <property type="protein sequence ID" value="KAJ0007859.1"/>
    <property type="molecule type" value="Genomic_DNA"/>
</dbReference>
<dbReference type="Proteomes" id="UP001163603">
    <property type="component" value="Chromosome 15"/>
</dbReference>
<evidence type="ECO:0000313" key="1">
    <source>
        <dbReference type="EMBL" id="KAJ0007859.1"/>
    </source>
</evidence>
<gene>
    <name evidence="1" type="ORF">Pint_29844</name>
</gene>
<evidence type="ECO:0000313" key="2">
    <source>
        <dbReference type="Proteomes" id="UP001163603"/>
    </source>
</evidence>
<name>A0ACC0X3J3_9ROSI</name>
<comment type="caution">
    <text evidence="1">The sequence shown here is derived from an EMBL/GenBank/DDBJ whole genome shotgun (WGS) entry which is preliminary data.</text>
</comment>
<organism evidence="1 2">
    <name type="scientific">Pistacia integerrima</name>
    <dbReference type="NCBI Taxonomy" id="434235"/>
    <lineage>
        <taxon>Eukaryota</taxon>
        <taxon>Viridiplantae</taxon>
        <taxon>Streptophyta</taxon>
        <taxon>Embryophyta</taxon>
        <taxon>Tracheophyta</taxon>
        <taxon>Spermatophyta</taxon>
        <taxon>Magnoliopsida</taxon>
        <taxon>eudicotyledons</taxon>
        <taxon>Gunneridae</taxon>
        <taxon>Pentapetalae</taxon>
        <taxon>rosids</taxon>
        <taxon>malvids</taxon>
        <taxon>Sapindales</taxon>
        <taxon>Anacardiaceae</taxon>
        <taxon>Pistacia</taxon>
    </lineage>
</organism>
<reference evidence="2" key="1">
    <citation type="journal article" date="2023" name="G3 (Bethesda)">
        <title>Genome assembly and association tests identify interacting loci associated with vigor, precocity, and sex in interspecific pistachio rootstocks.</title>
        <authorList>
            <person name="Palmer W."/>
            <person name="Jacygrad E."/>
            <person name="Sagayaradj S."/>
            <person name="Cavanaugh K."/>
            <person name="Han R."/>
            <person name="Bertier L."/>
            <person name="Beede B."/>
            <person name="Kafkas S."/>
            <person name="Golino D."/>
            <person name="Preece J."/>
            <person name="Michelmore R."/>
        </authorList>
    </citation>
    <scope>NUCLEOTIDE SEQUENCE [LARGE SCALE GENOMIC DNA]</scope>
</reference>
<accession>A0ACC0X3J3</accession>